<dbReference type="Gene3D" id="2.40.50.1020">
    <property type="entry name" value="LytTr DNA-binding domain"/>
    <property type="match status" value="1"/>
</dbReference>
<sequence>MTLRVVLADDEPLARKRLARLLREAGCEVVAELTGSAATLEWFGQNREGDALFLDIQMPGLSGLEVLAELQDPPPVVFVTAHVQYAVQAFEAAAVDYLLKPVTEDRLLKTLERLHHQQIPRRKGAELAALIPAPSPRFPVRAGEGFVFLDLRKVSHFEVEDEVVYAWSGERFKTSWTTLLEIEQAFPDEGLVKVHRHLLVRPQAILGFKPLMGGRGDITVTGGRVLPVSRASVPKLKGLLGLLSRGEGI</sequence>
<dbReference type="InterPro" id="IPR001789">
    <property type="entry name" value="Sig_transdc_resp-reg_receiver"/>
</dbReference>
<organism evidence="4 5">
    <name type="scientific">Geothrix limicola</name>
    <dbReference type="NCBI Taxonomy" id="2927978"/>
    <lineage>
        <taxon>Bacteria</taxon>
        <taxon>Pseudomonadati</taxon>
        <taxon>Acidobacteriota</taxon>
        <taxon>Holophagae</taxon>
        <taxon>Holophagales</taxon>
        <taxon>Holophagaceae</taxon>
        <taxon>Geothrix</taxon>
    </lineage>
</organism>
<dbReference type="SUPFAM" id="SSF52172">
    <property type="entry name" value="CheY-like"/>
    <property type="match status" value="1"/>
</dbReference>
<dbReference type="PROSITE" id="PS50110">
    <property type="entry name" value="RESPONSE_REGULATORY"/>
    <property type="match status" value="1"/>
</dbReference>
<dbReference type="InterPro" id="IPR011006">
    <property type="entry name" value="CheY-like_superfamily"/>
</dbReference>
<keyword evidence="5" id="KW-1185">Reference proteome</keyword>
<dbReference type="PANTHER" id="PTHR48111">
    <property type="entry name" value="REGULATOR OF RPOS"/>
    <property type="match status" value="1"/>
</dbReference>
<protein>
    <submittedName>
        <fullName evidence="4">Response regulatory protein</fullName>
    </submittedName>
</protein>
<dbReference type="Proteomes" id="UP001165069">
    <property type="component" value="Unassembled WGS sequence"/>
</dbReference>
<dbReference type="SMART" id="SM00850">
    <property type="entry name" value="LytTR"/>
    <property type="match status" value="1"/>
</dbReference>
<name>A0ABQ5QCB7_9BACT</name>
<dbReference type="SMART" id="SM00448">
    <property type="entry name" value="REC"/>
    <property type="match status" value="1"/>
</dbReference>
<feature type="domain" description="Response regulatory" evidence="3">
    <location>
        <begin position="4"/>
        <end position="115"/>
    </location>
</feature>
<dbReference type="EMBL" id="BSDE01000001">
    <property type="protein sequence ID" value="GLH72081.1"/>
    <property type="molecule type" value="Genomic_DNA"/>
</dbReference>
<evidence type="ECO:0000256" key="2">
    <source>
        <dbReference type="PROSITE-ProRule" id="PRU00169"/>
    </source>
</evidence>
<proteinExistence type="predicted"/>
<evidence type="ECO:0000313" key="4">
    <source>
        <dbReference type="EMBL" id="GLH72081.1"/>
    </source>
</evidence>
<dbReference type="Pfam" id="PF04397">
    <property type="entry name" value="LytTR"/>
    <property type="match status" value="1"/>
</dbReference>
<gene>
    <name evidence="4" type="ORF">GETHLI_05830</name>
</gene>
<reference evidence="4 5" key="1">
    <citation type="journal article" date="2023" name="Antonie Van Leeuwenhoek">
        <title>Mesoterricola silvestris gen. nov., sp. nov., Mesoterricola sediminis sp. nov., Geothrix oryzae sp. nov., Geothrix edaphica sp. nov., Geothrix rubra sp. nov., and Geothrix limicola sp. nov., six novel members of Acidobacteriota isolated from soils.</title>
        <authorList>
            <person name="Itoh H."/>
            <person name="Sugisawa Y."/>
            <person name="Mise K."/>
            <person name="Xu Z."/>
            <person name="Kuniyasu M."/>
            <person name="Ushijima N."/>
            <person name="Kawano K."/>
            <person name="Kobayashi E."/>
            <person name="Shiratori Y."/>
            <person name="Masuda Y."/>
            <person name="Senoo K."/>
        </authorList>
    </citation>
    <scope>NUCLEOTIDE SEQUENCE [LARGE SCALE GENOMIC DNA]</scope>
    <source>
        <strain evidence="4 5">Red804</strain>
    </source>
</reference>
<feature type="modified residue" description="4-aspartylphosphate" evidence="2">
    <location>
        <position position="55"/>
    </location>
</feature>
<accession>A0ABQ5QCB7</accession>
<dbReference type="InterPro" id="IPR007492">
    <property type="entry name" value="LytTR_DNA-bd_dom"/>
</dbReference>
<dbReference type="Gene3D" id="3.40.50.2300">
    <property type="match status" value="1"/>
</dbReference>
<dbReference type="InterPro" id="IPR039420">
    <property type="entry name" value="WalR-like"/>
</dbReference>
<evidence type="ECO:0000313" key="5">
    <source>
        <dbReference type="Proteomes" id="UP001165069"/>
    </source>
</evidence>
<dbReference type="RefSeq" id="WP_285570071.1">
    <property type="nucleotide sequence ID" value="NZ_BSDE01000001.1"/>
</dbReference>
<keyword evidence="2" id="KW-0597">Phosphoprotein</keyword>
<keyword evidence="1" id="KW-0238">DNA-binding</keyword>
<dbReference type="PANTHER" id="PTHR48111:SF69">
    <property type="entry name" value="RESPONSE REGULATOR RECEIVER"/>
    <property type="match status" value="1"/>
</dbReference>
<dbReference type="Pfam" id="PF00072">
    <property type="entry name" value="Response_reg"/>
    <property type="match status" value="1"/>
</dbReference>
<comment type="caution">
    <text evidence="4">The sequence shown here is derived from an EMBL/GenBank/DDBJ whole genome shotgun (WGS) entry which is preliminary data.</text>
</comment>
<evidence type="ECO:0000256" key="1">
    <source>
        <dbReference type="ARBA" id="ARBA00023125"/>
    </source>
</evidence>
<evidence type="ECO:0000259" key="3">
    <source>
        <dbReference type="PROSITE" id="PS50110"/>
    </source>
</evidence>